<protein>
    <submittedName>
        <fullName evidence="1">Uncharacterized protein</fullName>
    </submittedName>
</protein>
<reference evidence="1" key="1">
    <citation type="submission" date="2023-07" db="EMBL/GenBank/DDBJ databases">
        <title>Comparative genomics of wheat-associated soil bacteria to identify genetic determinants of phenazine resistance.</title>
        <authorList>
            <person name="Mouncey N."/>
        </authorList>
    </citation>
    <scope>NUCLEOTIDE SEQUENCE</scope>
    <source>
        <strain evidence="1">V4I22</strain>
    </source>
</reference>
<organism evidence="1 2">
    <name type="scientific">Streptomyces canus</name>
    <dbReference type="NCBI Taxonomy" id="58343"/>
    <lineage>
        <taxon>Bacteria</taxon>
        <taxon>Bacillati</taxon>
        <taxon>Actinomycetota</taxon>
        <taxon>Actinomycetes</taxon>
        <taxon>Kitasatosporales</taxon>
        <taxon>Streptomycetaceae</taxon>
        <taxon>Streptomyces</taxon>
        <taxon>Streptomyces aurantiacus group</taxon>
    </lineage>
</organism>
<accession>A0AAW8FP23</accession>
<sequence length="78" mass="7441">MGAGAGQLVGPAAEHDAGAHVEVPVTVDAGQLDVGPEAVAPLGGAGTPGLSWLTNCAATPSGAPEAPGIQVIRPPLAR</sequence>
<name>A0AAW8FP23_9ACTN</name>
<comment type="caution">
    <text evidence="1">The sequence shown here is derived from an EMBL/GenBank/DDBJ whole genome shotgun (WGS) entry which is preliminary data.</text>
</comment>
<proteinExistence type="predicted"/>
<dbReference type="RefSeq" id="WP_306981302.1">
    <property type="nucleotide sequence ID" value="NZ_JAUSYQ010000002.1"/>
</dbReference>
<dbReference type="AlphaFoldDB" id="A0AAW8FP23"/>
<evidence type="ECO:0000313" key="1">
    <source>
        <dbReference type="EMBL" id="MDQ0910568.1"/>
    </source>
</evidence>
<dbReference type="EMBL" id="JAUSZV010000005">
    <property type="protein sequence ID" value="MDQ0910568.1"/>
    <property type="molecule type" value="Genomic_DNA"/>
</dbReference>
<gene>
    <name evidence="1" type="ORF">QFZ22_006553</name>
</gene>
<dbReference type="Proteomes" id="UP001234216">
    <property type="component" value="Unassembled WGS sequence"/>
</dbReference>
<evidence type="ECO:0000313" key="2">
    <source>
        <dbReference type="Proteomes" id="UP001234216"/>
    </source>
</evidence>